<reference evidence="1" key="1">
    <citation type="submission" date="2022-04" db="EMBL/GenBank/DDBJ databases">
        <title>Jade perch genome.</title>
        <authorList>
            <person name="Chao B."/>
        </authorList>
    </citation>
    <scope>NUCLEOTIDE SEQUENCE</scope>
    <source>
        <strain evidence="1">CB-2022</strain>
    </source>
</reference>
<evidence type="ECO:0000313" key="1">
    <source>
        <dbReference type="EMBL" id="KAI3356709.1"/>
    </source>
</evidence>
<sequence>MEVKVSVDGIPRVVCGVTEETTCQEVVIALAQALGQPGRYTLQEKFKEFERCMMPSERLLETLKKYGEQAKEVQLSLLHNGPSVWDEMSRTKVGRYQPCPPLRRKDAGTRMRRGSSSISLHRQSLPPLSCIRQEAEQQKEDLKRPKRKSLTLMEEAWEWLESLGKGKVYSTACDKESSKRTDKRNRISLDVSLTADKCNSGRNTKSKVKGQKSLKSDLDHQTSCCMGSPTRGRESKHSKKTQEAKFDDLSSPGCCAADGKNYLRETIIYQLSCLQDLQDQIAHTDKLIFELEEKQRARKAEQEAQQRMAEEEMEQIKFWENELKAEEGYEKDLQCQFLEMKAKAVECKAKLEEYKCKIQGLDCFVTQNAVQEDPPMDSEEISAVSTKNLNRHQSDPDGNVNMNRKFLPREDSHTPHALVPPNQIKERRPTGPTELREWWTLAAVPGVVNAAAFITSHQHQTG</sequence>
<dbReference type="Proteomes" id="UP000831701">
    <property type="component" value="Chromosome 19"/>
</dbReference>
<dbReference type="EMBL" id="CM041549">
    <property type="protein sequence ID" value="KAI3356709.1"/>
    <property type="molecule type" value="Genomic_DNA"/>
</dbReference>
<comment type="caution">
    <text evidence="1">The sequence shown here is derived from an EMBL/GenBank/DDBJ whole genome shotgun (WGS) entry which is preliminary data.</text>
</comment>
<keyword evidence="2" id="KW-1185">Reference proteome</keyword>
<protein>
    <submittedName>
        <fullName evidence="1">Uncharacterized protein</fullName>
    </submittedName>
</protein>
<organism evidence="1 2">
    <name type="scientific">Scortum barcoo</name>
    <name type="common">barcoo grunter</name>
    <dbReference type="NCBI Taxonomy" id="214431"/>
    <lineage>
        <taxon>Eukaryota</taxon>
        <taxon>Metazoa</taxon>
        <taxon>Chordata</taxon>
        <taxon>Craniata</taxon>
        <taxon>Vertebrata</taxon>
        <taxon>Euteleostomi</taxon>
        <taxon>Actinopterygii</taxon>
        <taxon>Neopterygii</taxon>
        <taxon>Teleostei</taxon>
        <taxon>Neoteleostei</taxon>
        <taxon>Acanthomorphata</taxon>
        <taxon>Eupercaria</taxon>
        <taxon>Centrarchiformes</taxon>
        <taxon>Terapontoidei</taxon>
        <taxon>Terapontidae</taxon>
        <taxon>Scortum</taxon>
    </lineage>
</organism>
<name>A0ACB8VMT2_9TELE</name>
<evidence type="ECO:0000313" key="2">
    <source>
        <dbReference type="Proteomes" id="UP000831701"/>
    </source>
</evidence>
<gene>
    <name evidence="1" type="ORF">L3Q82_003396</name>
</gene>
<accession>A0ACB8VMT2</accession>
<proteinExistence type="predicted"/>